<organism evidence="1 2">
    <name type="scientific">Camelina sativa</name>
    <name type="common">False flax</name>
    <name type="synonym">Myagrum sativum</name>
    <dbReference type="NCBI Taxonomy" id="90675"/>
    <lineage>
        <taxon>Eukaryota</taxon>
        <taxon>Viridiplantae</taxon>
        <taxon>Streptophyta</taxon>
        <taxon>Embryophyta</taxon>
        <taxon>Tracheophyta</taxon>
        <taxon>Spermatophyta</taxon>
        <taxon>Magnoliopsida</taxon>
        <taxon>eudicotyledons</taxon>
        <taxon>Gunneridae</taxon>
        <taxon>Pentapetalae</taxon>
        <taxon>rosids</taxon>
        <taxon>malvids</taxon>
        <taxon>Brassicales</taxon>
        <taxon>Brassicaceae</taxon>
        <taxon>Camelineae</taxon>
        <taxon>Camelina</taxon>
    </lineage>
</organism>
<dbReference type="Gene3D" id="3.10.10.10">
    <property type="entry name" value="HIV Type 1 Reverse Transcriptase, subunit A, domain 1"/>
    <property type="match status" value="1"/>
</dbReference>
<reference evidence="1" key="1">
    <citation type="journal article" date="2014" name="Nat. Commun.">
        <title>The emerging biofuel crop Camelina sativa retains a highly undifferentiated hexaploid genome structure.</title>
        <authorList>
            <person name="Kagale S."/>
            <person name="Koh C."/>
            <person name="Nixon J."/>
            <person name="Bollina V."/>
            <person name="Clarke W.E."/>
            <person name="Tuteja R."/>
            <person name="Spillane C."/>
            <person name="Robinson S.J."/>
            <person name="Links M.G."/>
            <person name="Clarke C."/>
            <person name="Higgins E.E."/>
            <person name="Huebert T."/>
            <person name="Sharpe A.G."/>
            <person name="Parkin I.A."/>
        </authorList>
    </citation>
    <scope>NUCLEOTIDE SEQUENCE [LARGE SCALE GENOMIC DNA]</scope>
    <source>
        <strain evidence="1">cv. DH55</strain>
    </source>
</reference>
<dbReference type="GeneID" id="109125884"/>
<evidence type="ECO:0000313" key="2">
    <source>
        <dbReference type="RefSeq" id="XP_019084198.1"/>
    </source>
</evidence>
<dbReference type="PANTHER" id="PTHR24559:SF450">
    <property type="entry name" value="RNA-DIRECTED DNA POLYMERASE HOMOLOG"/>
    <property type="match status" value="1"/>
</dbReference>
<dbReference type="PANTHER" id="PTHR24559">
    <property type="entry name" value="TRANSPOSON TY3-I GAG-POL POLYPROTEIN"/>
    <property type="match status" value="1"/>
</dbReference>
<sequence>MKTSDVAKTAFKTHQGHYELLVMPFGLTNAPSTFHPSMESHLQHLEAVLQLLQQHQFYANLKKCSFGQAKVAYLGHIISGEGVVADPDKIATMIDWPYPRSVTE</sequence>
<dbReference type="Gene3D" id="3.30.70.270">
    <property type="match status" value="1"/>
</dbReference>
<protein>
    <submittedName>
        <fullName evidence="2">Uncharacterized protein LOC109125884</fullName>
    </submittedName>
</protein>
<dbReference type="InterPro" id="IPR043502">
    <property type="entry name" value="DNA/RNA_pol_sf"/>
</dbReference>
<dbReference type="RefSeq" id="XP_019084198.1">
    <property type="nucleotide sequence ID" value="XM_019228653.1"/>
</dbReference>
<dbReference type="InterPro" id="IPR043128">
    <property type="entry name" value="Rev_trsase/Diguanyl_cyclase"/>
</dbReference>
<accession>A0ABM1QBR0</accession>
<reference evidence="2" key="2">
    <citation type="submission" date="2025-08" db="UniProtKB">
        <authorList>
            <consortium name="RefSeq"/>
        </authorList>
    </citation>
    <scope>IDENTIFICATION</scope>
    <source>
        <tissue evidence="2">Leaf</tissue>
    </source>
</reference>
<dbReference type="CDD" id="cd01647">
    <property type="entry name" value="RT_LTR"/>
    <property type="match status" value="1"/>
</dbReference>
<keyword evidence="1" id="KW-1185">Reference proteome</keyword>
<evidence type="ECO:0000313" key="1">
    <source>
        <dbReference type="Proteomes" id="UP000694864"/>
    </source>
</evidence>
<dbReference type="Proteomes" id="UP000694864">
    <property type="component" value="Chromosome 8"/>
</dbReference>
<name>A0ABM1QBR0_CAMSA</name>
<proteinExistence type="predicted"/>
<gene>
    <name evidence="2" type="primary">LOC109125884</name>
</gene>
<dbReference type="InterPro" id="IPR053134">
    <property type="entry name" value="RNA-dir_DNA_polymerase"/>
</dbReference>
<dbReference type="SUPFAM" id="SSF56672">
    <property type="entry name" value="DNA/RNA polymerases"/>
    <property type="match status" value="1"/>
</dbReference>